<evidence type="ECO:0000259" key="10">
    <source>
        <dbReference type="Pfam" id="PF13632"/>
    </source>
</evidence>
<dbReference type="AlphaFoldDB" id="A0A1I6RS50"/>
<feature type="region of interest" description="Disordered" evidence="7">
    <location>
        <begin position="609"/>
        <end position="628"/>
    </location>
</feature>
<dbReference type="Pfam" id="PF05157">
    <property type="entry name" value="MshEN"/>
    <property type="match status" value="1"/>
</dbReference>
<dbReference type="EMBL" id="FOZW01000003">
    <property type="protein sequence ID" value="SFS67466.1"/>
    <property type="molecule type" value="Genomic_DNA"/>
</dbReference>
<evidence type="ECO:0000313" key="12">
    <source>
        <dbReference type="Proteomes" id="UP000199392"/>
    </source>
</evidence>
<evidence type="ECO:0000313" key="11">
    <source>
        <dbReference type="EMBL" id="SFS67466.1"/>
    </source>
</evidence>
<keyword evidence="4 8" id="KW-0812">Transmembrane</keyword>
<feature type="transmembrane region" description="Helical" evidence="8">
    <location>
        <begin position="188"/>
        <end position="208"/>
    </location>
</feature>
<dbReference type="InterPro" id="IPR001173">
    <property type="entry name" value="Glyco_trans_2-like"/>
</dbReference>
<dbReference type="OrthoDB" id="7431422at2"/>
<dbReference type="GO" id="GO:0016020">
    <property type="term" value="C:membrane"/>
    <property type="evidence" value="ECO:0007669"/>
    <property type="project" value="UniProtKB-SubCell"/>
</dbReference>
<dbReference type="GO" id="GO:0016757">
    <property type="term" value="F:glycosyltransferase activity"/>
    <property type="evidence" value="ECO:0007669"/>
    <property type="project" value="UniProtKB-KW"/>
</dbReference>
<keyword evidence="6 8" id="KW-0472">Membrane</keyword>
<dbReference type="Gene3D" id="3.90.550.10">
    <property type="entry name" value="Spore Coat Polysaccharide Biosynthesis Protein SpsA, Chain A"/>
    <property type="match status" value="1"/>
</dbReference>
<dbReference type="RefSeq" id="WP_092423094.1">
    <property type="nucleotide sequence ID" value="NZ_FNCL01000003.1"/>
</dbReference>
<evidence type="ECO:0000256" key="3">
    <source>
        <dbReference type="ARBA" id="ARBA00022679"/>
    </source>
</evidence>
<keyword evidence="12" id="KW-1185">Reference proteome</keyword>
<dbReference type="PANTHER" id="PTHR43867">
    <property type="entry name" value="CELLULOSE SYNTHASE CATALYTIC SUBUNIT A [UDP-FORMING]"/>
    <property type="match status" value="1"/>
</dbReference>
<dbReference type="Proteomes" id="UP000199392">
    <property type="component" value="Unassembled WGS sequence"/>
</dbReference>
<feature type="compositionally biased region" description="Basic and acidic residues" evidence="7">
    <location>
        <begin position="609"/>
        <end position="620"/>
    </location>
</feature>
<gene>
    <name evidence="11" type="ORF">SAMN04488050_103339</name>
</gene>
<dbReference type="Gene3D" id="3.30.300.160">
    <property type="entry name" value="Type II secretion system, protein E, N-terminal domain"/>
    <property type="match status" value="1"/>
</dbReference>
<dbReference type="InterPro" id="IPR037257">
    <property type="entry name" value="T2SS_E_N_sf"/>
</dbReference>
<evidence type="ECO:0000256" key="8">
    <source>
        <dbReference type="SAM" id="Phobius"/>
    </source>
</evidence>
<reference evidence="12" key="1">
    <citation type="submission" date="2016-10" db="EMBL/GenBank/DDBJ databases">
        <authorList>
            <person name="Varghese N."/>
            <person name="Submissions S."/>
        </authorList>
    </citation>
    <scope>NUCLEOTIDE SEQUENCE [LARGE SCALE GENOMIC DNA]</scope>
    <source>
        <strain evidence="12">DSM 26894</strain>
    </source>
</reference>
<dbReference type="STRING" id="311180.SAMN04488050_103339"/>
<dbReference type="InterPro" id="IPR007831">
    <property type="entry name" value="T2SS_GspE_N"/>
</dbReference>
<sequence length="628" mass="69280">MSGAPPTFQTRRRAGGVADFGRPLATLLTEAGALDPPQALEALTRSRHQRSPLSRLLRSEGRVSPEQLRNALARSHGVASLDRQLTPPSPTLDGLLPPEICLRHAALPWTRHEDGLVLAMAHPEGFDRVRSLLPATETRVVLALATEEDIIAEVVERHGATMAERAESELPADLSCRDLNQLTGSRRALLLLAALSLLWLLFSAPALFFSGALALTAATLAFGQIAKLAAFFAGLPPLPPGPRGGIETPPVSLLIPLHREENIASTLVRRLERIDYPRAQLQVLLVLEAGDRITRAALRVAALPPWMRIVEVPPGTVTTKPRALNYALNFARGEIIGIYDAEDSPASDQLRRLAAHFGRAPPEEACVQGILDFYNPQANWMSRCFTIEYASWFRVLLPGFARLGFAIPLGGTTVFFRREALDRVGGWDAHNVTEDADLGIRLARFGYRTALLPLVTREEANCHPWLWVRQRSRWLKGYLITWLVHMRQPRRLLRELGAWRVLGLQVIFLTALLQFLLAPLLWSLWLIPLGLPHPLAGDGAAPLLSLVTLALLSAEAVSLLVGLGGVARSPHPRLLPWVPTLFLYFPLATIALYKALWELLRRPFYWDKTSHGRSAPDHAGADIPTDDL</sequence>
<dbReference type="SUPFAM" id="SSF160246">
    <property type="entry name" value="EspE N-terminal domain-like"/>
    <property type="match status" value="1"/>
</dbReference>
<evidence type="ECO:0000256" key="6">
    <source>
        <dbReference type="ARBA" id="ARBA00023136"/>
    </source>
</evidence>
<keyword evidence="5 8" id="KW-1133">Transmembrane helix</keyword>
<feature type="transmembrane region" description="Helical" evidence="8">
    <location>
        <begin position="497"/>
        <end position="522"/>
    </location>
</feature>
<dbReference type="PANTHER" id="PTHR43867:SF2">
    <property type="entry name" value="CELLULOSE SYNTHASE CATALYTIC SUBUNIT A [UDP-FORMING]"/>
    <property type="match status" value="1"/>
</dbReference>
<proteinExistence type="predicted"/>
<dbReference type="Pfam" id="PF13632">
    <property type="entry name" value="Glyco_trans_2_3"/>
    <property type="match status" value="1"/>
</dbReference>
<evidence type="ECO:0000256" key="7">
    <source>
        <dbReference type="SAM" id="MobiDB-lite"/>
    </source>
</evidence>
<feature type="domain" description="Type II secretion system protein GspE N-terminal" evidence="9">
    <location>
        <begin position="77"/>
        <end position="152"/>
    </location>
</feature>
<keyword evidence="3 11" id="KW-0808">Transferase</keyword>
<feature type="transmembrane region" description="Helical" evidence="8">
    <location>
        <begin position="542"/>
        <end position="567"/>
    </location>
</feature>
<keyword evidence="2" id="KW-0328">Glycosyltransferase</keyword>
<protein>
    <submittedName>
        <fullName evidence="11">Glycosyltransferase, catalytic subunit of cellulose synthase and poly-beta-1,6-N-acetylglucosamine synthase</fullName>
    </submittedName>
</protein>
<feature type="domain" description="Glycosyltransferase 2-like" evidence="10">
    <location>
        <begin position="336"/>
        <end position="531"/>
    </location>
</feature>
<evidence type="ECO:0000256" key="1">
    <source>
        <dbReference type="ARBA" id="ARBA00004141"/>
    </source>
</evidence>
<dbReference type="InterPro" id="IPR029044">
    <property type="entry name" value="Nucleotide-diphossugar_trans"/>
</dbReference>
<dbReference type="InterPro" id="IPR050321">
    <property type="entry name" value="Glycosyltr_2/OpgH_subfam"/>
</dbReference>
<evidence type="ECO:0000256" key="2">
    <source>
        <dbReference type="ARBA" id="ARBA00022676"/>
    </source>
</evidence>
<accession>A0A1I6RS50</accession>
<name>A0A1I6RS50_9RHOB</name>
<comment type="subcellular location">
    <subcellularLocation>
        <location evidence="1">Membrane</location>
        <topology evidence="1">Multi-pass membrane protein</topology>
    </subcellularLocation>
</comment>
<dbReference type="SUPFAM" id="SSF53448">
    <property type="entry name" value="Nucleotide-diphospho-sugar transferases"/>
    <property type="match status" value="1"/>
</dbReference>
<evidence type="ECO:0000256" key="4">
    <source>
        <dbReference type="ARBA" id="ARBA00022692"/>
    </source>
</evidence>
<organism evidence="11 12">
    <name type="scientific">Alloyangia pacifica</name>
    <dbReference type="NCBI Taxonomy" id="311180"/>
    <lineage>
        <taxon>Bacteria</taxon>
        <taxon>Pseudomonadati</taxon>
        <taxon>Pseudomonadota</taxon>
        <taxon>Alphaproteobacteria</taxon>
        <taxon>Rhodobacterales</taxon>
        <taxon>Roseobacteraceae</taxon>
        <taxon>Alloyangia</taxon>
    </lineage>
</organism>
<evidence type="ECO:0000259" key="9">
    <source>
        <dbReference type="Pfam" id="PF05157"/>
    </source>
</evidence>
<evidence type="ECO:0000256" key="5">
    <source>
        <dbReference type="ARBA" id="ARBA00022989"/>
    </source>
</evidence>
<feature type="transmembrane region" description="Helical" evidence="8">
    <location>
        <begin position="574"/>
        <end position="596"/>
    </location>
</feature>